<keyword evidence="3" id="KW-1185">Reference proteome</keyword>
<dbReference type="PANTHER" id="PTHR45907:SF16">
    <property type="entry name" value="SERPENTINE RECEPTOR, CLASS J"/>
    <property type="match status" value="1"/>
</dbReference>
<evidence type="ECO:0008006" key="4">
    <source>
        <dbReference type="Google" id="ProtNLM"/>
    </source>
</evidence>
<sequence length="79" mass="8830">FQTPHLSDRTSKLQIQLFRALVLQATVPLFTAYAPIACCCELPFFGLNFPIFSVVCPTFCAMHPVVDSCIMISTVSQFR</sequence>
<evidence type="ECO:0000313" key="3">
    <source>
        <dbReference type="Proteomes" id="UP001432322"/>
    </source>
</evidence>
<dbReference type="InterPro" id="IPR019428">
    <property type="entry name" value="7TM_GPCR_serpentine_rcpt_Str"/>
</dbReference>
<keyword evidence="1" id="KW-0812">Transmembrane</keyword>
<name>A0AAV5VUH9_9BILA</name>
<dbReference type="Proteomes" id="UP001432322">
    <property type="component" value="Unassembled WGS sequence"/>
</dbReference>
<protein>
    <recommendedName>
        <fullName evidence="4">G protein-coupled receptor</fullName>
    </recommendedName>
</protein>
<dbReference type="Pfam" id="PF10326">
    <property type="entry name" value="7TM_GPCR_Str"/>
    <property type="match status" value="1"/>
</dbReference>
<organism evidence="2 3">
    <name type="scientific">Pristionchus fissidentatus</name>
    <dbReference type="NCBI Taxonomy" id="1538716"/>
    <lineage>
        <taxon>Eukaryota</taxon>
        <taxon>Metazoa</taxon>
        <taxon>Ecdysozoa</taxon>
        <taxon>Nematoda</taxon>
        <taxon>Chromadorea</taxon>
        <taxon>Rhabditida</taxon>
        <taxon>Rhabditina</taxon>
        <taxon>Diplogasteromorpha</taxon>
        <taxon>Diplogasteroidea</taxon>
        <taxon>Neodiplogasteridae</taxon>
        <taxon>Pristionchus</taxon>
    </lineage>
</organism>
<feature type="transmembrane region" description="Helical" evidence="1">
    <location>
        <begin position="21"/>
        <end position="45"/>
    </location>
</feature>
<feature type="non-terminal residue" evidence="2">
    <location>
        <position position="1"/>
    </location>
</feature>
<gene>
    <name evidence="2" type="ORF">PFISCL1PPCAC_13473</name>
</gene>
<dbReference type="InterPro" id="IPR019423">
    <property type="entry name" value="7TM_GPCR_serpentine_rcpt_Srj"/>
</dbReference>
<dbReference type="AlphaFoldDB" id="A0AAV5VUH9"/>
<keyword evidence="1" id="KW-0472">Membrane</keyword>
<dbReference type="PANTHER" id="PTHR45907">
    <property type="entry name" value="SERPENTINE RECEPTOR, CLASS J"/>
    <property type="match status" value="1"/>
</dbReference>
<accession>A0AAV5VUH9</accession>
<reference evidence="2" key="1">
    <citation type="submission" date="2023-10" db="EMBL/GenBank/DDBJ databases">
        <title>Genome assembly of Pristionchus species.</title>
        <authorList>
            <person name="Yoshida K."/>
            <person name="Sommer R.J."/>
        </authorList>
    </citation>
    <scope>NUCLEOTIDE SEQUENCE</scope>
    <source>
        <strain evidence="2">RS5133</strain>
    </source>
</reference>
<feature type="transmembrane region" description="Helical" evidence="1">
    <location>
        <begin position="51"/>
        <end position="75"/>
    </location>
</feature>
<keyword evidence="1" id="KW-1133">Transmembrane helix</keyword>
<evidence type="ECO:0000256" key="1">
    <source>
        <dbReference type="SAM" id="Phobius"/>
    </source>
</evidence>
<dbReference type="EMBL" id="BTSY01000004">
    <property type="protein sequence ID" value="GMT22176.1"/>
    <property type="molecule type" value="Genomic_DNA"/>
</dbReference>
<proteinExistence type="predicted"/>
<evidence type="ECO:0000313" key="2">
    <source>
        <dbReference type="EMBL" id="GMT22176.1"/>
    </source>
</evidence>
<comment type="caution">
    <text evidence="2">The sequence shown here is derived from an EMBL/GenBank/DDBJ whole genome shotgun (WGS) entry which is preliminary data.</text>
</comment>